<evidence type="ECO:0000313" key="2">
    <source>
        <dbReference type="EMBL" id="EKU93377.1"/>
    </source>
</evidence>
<organism evidence="2 3">
    <name type="scientific">Alloiococcus otitis ATCC 51267</name>
    <dbReference type="NCBI Taxonomy" id="883081"/>
    <lineage>
        <taxon>Bacteria</taxon>
        <taxon>Bacillati</taxon>
        <taxon>Bacillota</taxon>
        <taxon>Bacilli</taxon>
        <taxon>Lactobacillales</taxon>
        <taxon>Carnobacteriaceae</taxon>
        <taxon>Alloiococcus</taxon>
    </lineage>
</organism>
<dbReference type="EMBL" id="AGXA01000021">
    <property type="protein sequence ID" value="EKU93377.1"/>
    <property type="molecule type" value="Genomic_DNA"/>
</dbReference>
<proteinExistence type="predicted"/>
<dbReference type="CDD" id="cd00093">
    <property type="entry name" value="HTH_XRE"/>
    <property type="match status" value="1"/>
</dbReference>
<dbReference type="STRING" id="883081.HMPREF9698_01125"/>
<dbReference type="HOGENOM" id="CLU_1438311_0_0_9"/>
<dbReference type="InterPro" id="IPR010982">
    <property type="entry name" value="Lambda_DNA-bd_dom_sf"/>
</dbReference>
<protein>
    <recommendedName>
        <fullName evidence="1">HTH cro/C1-type domain-containing protein</fullName>
    </recommendedName>
</protein>
<gene>
    <name evidence="2" type="ORF">HMPREF9698_01125</name>
</gene>
<evidence type="ECO:0000259" key="1">
    <source>
        <dbReference type="PROSITE" id="PS50943"/>
    </source>
</evidence>
<dbReference type="AlphaFoldDB" id="K9ER86"/>
<dbReference type="Gene3D" id="1.10.260.40">
    <property type="entry name" value="lambda repressor-like DNA-binding domains"/>
    <property type="match status" value="1"/>
</dbReference>
<dbReference type="Proteomes" id="UP000009875">
    <property type="component" value="Unassembled WGS sequence"/>
</dbReference>
<dbReference type="SUPFAM" id="SSF47413">
    <property type="entry name" value="lambda repressor-like DNA-binding domains"/>
    <property type="match status" value="1"/>
</dbReference>
<dbReference type="GO" id="GO:0003677">
    <property type="term" value="F:DNA binding"/>
    <property type="evidence" value="ECO:0007669"/>
    <property type="project" value="InterPro"/>
</dbReference>
<dbReference type="InterPro" id="IPR001387">
    <property type="entry name" value="Cro/C1-type_HTH"/>
</dbReference>
<dbReference type="SMART" id="SM00530">
    <property type="entry name" value="HTH_XRE"/>
    <property type="match status" value="2"/>
</dbReference>
<feature type="domain" description="HTH cro/C1-type" evidence="1">
    <location>
        <begin position="9"/>
        <end position="63"/>
    </location>
</feature>
<dbReference type="PROSITE" id="PS50943">
    <property type="entry name" value="HTH_CROC1"/>
    <property type="match status" value="1"/>
</dbReference>
<name>K9ER86_9LACT</name>
<evidence type="ECO:0000313" key="3">
    <source>
        <dbReference type="Proteomes" id="UP000009875"/>
    </source>
</evidence>
<accession>K9ER86</accession>
<comment type="caution">
    <text evidence="2">The sequence shown here is derived from an EMBL/GenBank/DDBJ whole genome shotgun (WGS) entry which is preliminary data.</text>
</comment>
<sequence>MPKTFGALLREERLKRGLSRYKIQGVLGTFGQTYTKWEEDKVVPRPRSAYQVAMTLGWPIEKVEPWLHLPDKPVVLRQLLLRSLEEGISHKQIADYMGIAESDFGSYVSGRQTVPPHHLEQMEGMLLKPNWGLASYLDEKDRVGAGGVINYTLVAELEDEFGQLSLVPEDDERLEAIKEDLNVVSSTV</sequence>
<keyword evidence="3" id="KW-1185">Reference proteome</keyword>
<reference evidence="2 3" key="1">
    <citation type="submission" date="2012-09" db="EMBL/GenBank/DDBJ databases">
        <title>The Genome Sequence of Alloiococcus otitis ATCC 51267.</title>
        <authorList>
            <consortium name="The Broad Institute Genome Sequencing Platform"/>
            <person name="Earl A."/>
            <person name="Ward D."/>
            <person name="Feldgarden M."/>
            <person name="Gevers D."/>
            <person name="Huys G."/>
            <person name="Walker B."/>
            <person name="Young S.K."/>
            <person name="Zeng Q."/>
            <person name="Gargeya S."/>
            <person name="Fitzgerald M."/>
            <person name="Haas B."/>
            <person name="Abouelleil A."/>
            <person name="Alvarado L."/>
            <person name="Arachchi H.M."/>
            <person name="Berlin A.M."/>
            <person name="Chapman S.B."/>
            <person name="Goldberg J."/>
            <person name="Griggs A."/>
            <person name="Gujja S."/>
            <person name="Hansen M."/>
            <person name="Howarth C."/>
            <person name="Imamovic A."/>
            <person name="Larimer J."/>
            <person name="McCowen C."/>
            <person name="Montmayeur A."/>
            <person name="Murphy C."/>
            <person name="Neiman D."/>
            <person name="Pearson M."/>
            <person name="Priest M."/>
            <person name="Roberts A."/>
            <person name="Saif S."/>
            <person name="Shea T."/>
            <person name="Sisk P."/>
            <person name="Sykes S."/>
            <person name="Wortman J."/>
            <person name="Nusbaum C."/>
            <person name="Birren B."/>
        </authorList>
    </citation>
    <scope>NUCLEOTIDE SEQUENCE [LARGE SCALE GENOMIC DNA]</scope>
    <source>
        <strain evidence="2 3">ATCC 51267</strain>
    </source>
</reference>